<protein>
    <recommendedName>
        <fullName evidence="5">phenylalanine ammonia-lyase</fullName>
        <ecNumber evidence="5">4.3.1.24</ecNumber>
    </recommendedName>
</protein>
<evidence type="ECO:0000313" key="9">
    <source>
        <dbReference type="EMBL" id="CAI9784801.1"/>
    </source>
</evidence>
<name>A0AAD2AB22_9LAMI</name>
<evidence type="ECO:0000256" key="4">
    <source>
        <dbReference type="ARBA" id="ARBA00011881"/>
    </source>
</evidence>
<dbReference type="AlphaFoldDB" id="A0AAD2AB22"/>
<comment type="subunit">
    <text evidence="4">Homotetramer.</text>
</comment>
<accession>A0AAD2AB22</accession>
<dbReference type="PANTHER" id="PTHR10362">
    <property type="entry name" value="HISTIDINE AMMONIA-LYASE"/>
    <property type="match status" value="1"/>
</dbReference>
<sequence length="124" mass="14138">MLITNRGYSKHKGNYKPQPQHFAPLYSSDQAENHRCRKTAEAVDILKLMSSTFLIALCQAIDLRHLEENLRDAIKNTISQVAKKTLTVGVNGELHPSRFCEKDLHHVVDREYVTLMIPATQTTH</sequence>
<reference evidence="9" key="1">
    <citation type="submission" date="2023-05" db="EMBL/GenBank/DDBJ databases">
        <authorList>
            <person name="Huff M."/>
        </authorList>
    </citation>
    <scope>NUCLEOTIDE SEQUENCE</scope>
</reference>
<evidence type="ECO:0000256" key="5">
    <source>
        <dbReference type="ARBA" id="ARBA00012139"/>
    </source>
</evidence>
<dbReference type="GO" id="GO:0006559">
    <property type="term" value="P:L-phenylalanine catabolic process"/>
    <property type="evidence" value="ECO:0007669"/>
    <property type="project" value="UniProtKB-KW"/>
</dbReference>
<dbReference type="InterPro" id="IPR023144">
    <property type="entry name" value="Phe_NH3-lyase_shielding_dom_sf"/>
</dbReference>
<organism evidence="9 10">
    <name type="scientific">Fraxinus pennsylvanica</name>
    <dbReference type="NCBI Taxonomy" id="56036"/>
    <lineage>
        <taxon>Eukaryota</taxon>
        <taxon>Viridiplantae</taxon>
        <taxon>Streptophyta</taxon>
        <taxon>Embryophyta</taxon>
        <taxon>Tracheophyta</taxon>
        <taxon>Spermatophyta</taxon>
        <taxon>Magnoliopsida</taxon>
        <taxon>eudicotyledons</taxon>
        <taxon>Gunneridae</taxon>
        <taxon>Pentapetalae</taxon>
        <taxon>asterids</taxon>
        <taxon>lamiids</taxon>
        <taxon>Lamiales</taxon>
        <taxon>Oleaceae</taxon>
        <taxon>Oleeae</taxon>
        <taxon>Fraxinus</taxon>
    </lineage>
</organism>
<dbReference type="GO" id="GO:0009698">
    <property type="term" value="P:phenylpropanoid metabolic process"/>
    <property type="evidence" value="ECO:0007669"/>
    <property type="project" value="UniProtKB-KW"/>
</dbReference>
<dbReference type="GO" id="GO:0045548">
    <property type="term" value="F:phenylalanine ammonia-lyase activity"/>
    <property type="evidence" value="ECO:0007669"/>
    <property type="project" value="UniProtKB-EC"/>
</dbReference>
<dbReference type="Proteomes" id="UP000834106">
    <property type="component" value="Chromosome 21"/>
</dbReference>
<comment type="function">
    <text evidence="1">This is a key enzyme of plant metabolism catalyzing the first reaction in the biosynthesis from L-phenylalanine of a wide variety of natural products based on the phenylpropane skeleton.</text>
</comment>
<dbReference type="Gene3D" id="1.10.274.20">
    <property type="entry name" value="Phenylalanine ammonia-lyase 1, domain 3"/>
    <property type="match status" value="1"/>
</dbReference>
<keyword evidence="6" id="KW-0587">Phenylpropanoid metabolism</keyword>
<evidence type="ECO:0000313" key="10">
    <source>
        <dbReference type="Proteomes" id="UP000834106"/>
    </source>
</evidence>
<evidence type="ECO:0000256" key="8">
    <source>
        <dbReference type="ARBA" id="ARBA00023239"/>
    </source>
</evidence>
<proteinExistence type="inferred from homology"/>
<comment type="similarity">
    <text evidence="3">Belongs to the PAL/histidase family.</text>
</comment>
<dbReference type="InterPro" id="IPR008948">
    <property type="entry name" value="L-Aspartase-like"/>
</dbReference>
<evidence type="ECO:0000256" key="7">
    <source>
        <dbReference type="ARBA" id="ARBA00023232"/>
    </source>
</evidence>
<gene>
    <name evidence="9" type="ORF">FPE_LOCUS32231</name>
</gene>
<keyword evidence="7" id="KW-0585">Phenylalanine catabolism</keyword>
<dbReference type="InterPro" id="IPR001106">
    <property type="entry name" value="Aromatic_Lyase"/>
</dbReference>
<evidence type="ECO:0000256" key="3">
    <source>
        <dbReference type="ARBA" id="ARBA00007238"/>
    </source>
</evidence>
<comment type="pathway">
    <text evidence="2">Phenylpropanoid metabolism; trans-cinnamate biosynthesis; trans-cinnamate from L-phenylalanine: step 1/1.</text>
</comment>
<evidence type="ECO:0000256" key="1">
    <source>
        <dbReference type="ARBA" id="ARBA00002235"/>
    </source>
</evidence>
<dbReference type="EC" id="4.3.1.24" evidence="5"/>
<dbReference type="Gene3D" id="1.20.200.10">
    <property type="entry name" value="Fumarase/aspartase (Central domain)"/>
    <property type="match status" value="1"/>
</dbReference>
<dbReference type="SUPFAM" id="SSF48557">
    <property type="entry name" value="L-aspartase-like"/>
    <property type="match status" value="1"/>
</dbReference>
<keyword evidence="10" id="KW-1185">Reference proteome</keyword>
<evidence type="ECO:0000256" key="2">
    <source>
        <dbReference type="ARBA" id="ARBA00005138"/>
    </source>
</evidence>
<dbReference type="EMBL" id="OU503056">
    <property type="protein sequence ID" value="CAI9784801.1"/>
    <property type="molecule type" value="Genomic_DNA"/>
</dbReference>
<evidence type="ECO:0000256" key="6">
    <source>
        <dbReference type="ARBA" id="ARBA00023051"/>
    </source>
</evidence>
<keyword evidence="8" id="KW-0456">Lyase</keyword>